<reference evidence="1 2" key="1">
    <citation type="journal article" date="2019" name="Genome Biol. Evol.">
        <title>Insights into the evolution of the New World diploid cottons (Gossypium, subgenus Houzingenia) based on genome sequencing.</title>
        <authorList>
            <person name="Grover C.E."/>
            <person name="Arick M.A. 2nd"/>
            <person name="Thrash A."/>
            <person name="Conover J.L."/>
            <person name="Sanders W.S."/>
            <person name="Peterson D.G."/>
            <person name="Frelichowski J.E."/>
            <person name="Scheffler J.A."/>
            <person name="Scheffler B.E."/>
            <person name="Wendel J.F."/>
        </authorList>
    </citation>
    <scope>NUCLEOTIDE SEQUENCE [LARGE SCALE GENOMIC DNA]</scope>
    <source>
        <strain evidence="1">27</strain>
        <tissue evidence="1">Leaf</tissue>
    </source>
</reference>
<dbReference type="EMBL" id="JABFAC010000006">
    <property type="protein sequence ID" value="MBA0614890.1"/>
    <property type="molecule type" value="Genomic_DNA"/>
</dbReference>
<proteinExistence type="predicted"/>
<accession>A0A7J8RMY9</accession>
<sequence length="41" mass="4778">MSDNEQFMKPTRSIIGIYYIHCMLSFSRSKLLNGIKGGRRK</sequence>
<evidence type="ECO:0000313" key="1">
    <source>
        <dbReference type="EMBL" id="MBA0614890.1"/>
    </source>
</evidence>
<dbReference type="Proteomes" id="UP000593561">
    <property type="component" value="Unassembled WGS sequence"/>
</dbReference>
<comment type="caution">
    <text evidence="1">The sequence shown here is derived from an EMBL/GenBank/DDBJ whole genome shotgun (WGS) entry which is preliminary data.</text>
</comment>
<dbReference type="AlphaFoldDB" id="A0A7J8RMY9"/>
<protein>
    <submittedName>
        <fullName evidence="1">Uncharacterized protein</fullName>
    </submittedName>
</protein>
<gene>
    <name evidence="1" type="ORF">Godav_015121</name>
</gene>
<name>A0A7J8RMY9_GOSDV</name>
<organism evidence="1 2">
    <name type="scientific">Gossypium davidsonii</name>
    <name type="common">Davidson's cotton</name>
    <name type="synonym">Gossypium klotzschianum subsp. davidsonii</name>
    <dbReference type="NCBI Taxonomy" id="34287"/>
    <lineage>
        <taxon>Eukaryota</taxon>
        <taxon>Viridiplantae</taxon>
        <taxon>Streptophyta</taxon>
        <taxon>Embryophyta</taxon>
        <taxon>Tracheophyta</taxon>
        <taxon>Spermatophyta</taxon>
        <taxon>Magnoliopsida</taxon>
        <taxon>eudicotyledons</taxon>
        <taxon>Gunneridae</taxon>
        <taxon>Pentapetalae</taxon>
        <taxon>rosids</taxon>
        <taxon>malvids</taxon>
        <taxon>Malvales</taxon>
        <taxon>Malvaceae</taxon>
        <taxon>Malvoideae</taxon>
        <taxon>Gossypium</taxon>
    </lineage>
</organism>
<evidence type="ECO:0000313" key="2">
    <source>
        <dbReference type="Proteomes" id="UP000593561"/>
    </source>
</evidence>
<keyword evidence="2" id="KW-1185">Reference proteome</keyword>